<dbReference type="Proteomes" id="UP000010366">
    <property type="component" value="Chromosome"/>
</dbReference>
<dbReference type="EMBL" id="CP003600">
    <property type="protein sequence ID" value="AFY92509.1"/>
    <property type="molecule type" value="Genomic_DNA"/>
</dbReference>
<dbReference type="HOGENOM" id="CLU_2380969_0_0_3"/>
<dbReference type="AlphaFoldDB" id="K9UE80"/>
<reference evidence="1 2" key="1">
    <citation type="submission" date="2012-05" db="EMBL/GenBank/DDBJ databases">
        <title>Finished chromosome of genome of Chamaesiphon sp. PCC 6605.</title>
        <authorList>
            <consortium name="US DOE Joint Genome Institute"/>
            <person name="Gugger M."/>
            <person name="Coursin T."/>
            <person name="Rippka R."/>
            <person name="Tandeau De Marsac N."/>
            <person name="Huntemann M."/>
            <person name="Wei C.-L."/>
            <person name="Han J."/>
            <person name="Detter J.C."/>
            <person name="Han C."/>
            <person name="Tapia R."/>
            <person name="Chen A."/>
            <person name="Kyrpides N."/>
            <person name="Mavromatis K."/>
            <person name="Markowitz V."/>
            <person name="Szeto E."/>
            <person name="Ivanova N."/>
            <person name="Pagani I."/>
            <person name="Pati A."/>
            <person name="Goodwin L."/>
            <person name="Nordberg H.P."/>
            <person name="Cantor M.N."/>
            <person name="Hua S.X."/>
            <person name="Woyke T."/>
            <person name="Kerfeld C.A."/>
        </authorList>
    </citation>
    <scope>NUCLEOTIDE SEQUENCE [LARGE SCALE GENOMIC DNA]</scope>
    <source>
        <strain evidence="2">ATCC 27169 / PCC 6605</strain>
    </source>
</reference>
<proteinExistence type="predicted"/>
<protein>
    <submittedName>
        <fullName evidence="1">Uncharacterized protein</fullName>
    </submittedName>
</protein>
<gene>
    <name evidence="1" type="ORF">Cha6605_1315</name>
</gene>
<dbReference type="eggNOG" id="COG2944">
    <property type="taxonomic scope" value="Bacteria"/>
</dbReference>
<dbReference type="KEGG" id="cmp:Cha6605_1315"/>
<evidence type="ECO:0000313" key="1">
    <source>
        <dbReference type="EMBL" id="AFY92509.1"/>
    </source>
</evidence>
<name>K9UE80_CHAP6</name>
<organism evidence="1 2">
    <name type="scientific">Chamaesiphon minutus (strain ATCC 27169 / PCC 6605)</name>
    <dbReference type="NCBI Taxonomy" id="1173020"/>
    <lineage>
        <taxon>Bacteria</taxon>
        <taxon>Bacillati</taxon>
        <taxon>Cyanobacteriota</taxon>
        <taxon>Cyanophyceae</taxon>
        <taxon>Gomontiellales</taxon>
        <taxon>Chamaesiphonaceae</taxon>
        <taxon>Chamaesiphon</taxon>
    </lineage>
</organism>
<sequence length="94" mass="10926">MRKKKSEILEAVHDTTKGLHRAGVMDLVTLREFDRLCLPLIKPLAPEKIDLLRSQTALNYKFLLSETLRERANSSSSLFAKRLEEKRTARYLVR</sequence>
<dbReference type="OrthoDB" id="9799384at2"/>
<accession>K9UE80</accession>
<dbReference type="RefSeq" id="WP_015158693.1">
    <property type="nucleotide sequence ID" value="NC_019697.1"/>
</dbReference>
<keyword evidence="2" id="KW-1185">Reference proteome</keyword>
<dbReference type="STRING" id="1173020.Cha6605_1315"/>
<evidence type="ECO:0000313" key="2">
    <source>
        <dbReference type="Proteomes" id="UP000010366"/>
    </source>
</evidence>